<reference evidence="1" key="1">
    <citation type="journal article" date="2015" name="Nature">
        <title>Complex archaea that bridge the gap between prokaryotes and eukaryotes.</title>
        <authorList>
            <person name="Spang A."/>
            <person name="Saw J.H."/>
            <person name="Jorgensen S.L."/>
            <person name="Zaremba-Niedzwiedzka K."/>
            <person name="Martijn J."/>
            <person name="Lind A.E."/>
            <person name="van Eijk R."/>
            <person name="Schleper C."/>
            <person name="Guy L."/>
            <person name="Ettema T.J."/>
        </authorList>
    </citation>
    <scope>NUCLEOTIDE SEQUENCE</scope>
</reference>
<accession>A0A0F9KXI5</accession>
<gene>
    <name evidence="1" type="ORF">LCGC14_1279020</name>
</gene>
<dbReference type="AlphaFoldDB" id="A0A0F9KXI5"/>
<evidence type="ECO:0000313" key="1">
    <source>
        <dbReference type="EMBL" id="KKM86423.1"/>
    </source>
</evidence>
<dbReference type="EMBL" id="LAZR01007258">
    <property type="protein sequence ID" value="KKM86423.1"/>
    <property type="molecule type" value="Genomic_DNA"/>
</dbReference>
<comment type="caution">
    <text evidence="1">The sequence shown here is derived from an EMBL/GenBank/DDBJ whole genome shotgun (WGS) entry which is preliminary data.</text>
</comment>
<organism evidence="1">
    <name type="scientific">marine sediment metagenome</name>
    <dbReference type="NCBI Taxonomy" id="412755"/>
    <lineage>
        <taxon>unclassified sequences</taxon>
        <taxon>metagenomes</taxon>
        <taxon>ecological metagenomes</taxon>
    </lineage>
</organism>
<protein>
    <submittedName>
        <fullName evidence="1">Uncharacterized protein</fullName>
    </submittedName>
</protein>
<sequence length="91" mass="10096">MEILGILNHSDGYACPHCEAEIEGEIIGIDSDIASTFVGIDKVIIIQCAKCYEIFWDHCSTEPTCWIPDDFLEIGTIISRDKGIYKAVVTT</sequence>
<proteinExistence type="predicted"/>
<name>A0A0F9KXI5_9ZZZZ</name>